<evidence type="ECO:0000313" key="1">
    <source>
        <dbReference type="EMBL" id="MPM93222.1"/>
    </source>
</evidence>
<comment type="caution">
    <text evidence="1">The sequence shown here is derived from an EMBL/GenBank/DDBJ whole genome shotgun (WGS) entry which is preliminary data.</text>
</comment>
<reference evidence="1" key="1">
    <citation type="submission" date="2019-08" db="EMBL/GenBank/DDBJ databases">
        <authorList>
            <person name="Kucharzyk K."/>
            <person name="Murdoch R.W."/>
            <person name="Higgins S."/>
            <person name="Loffler F."/>
        </authorList>
    </citation>
    <scope>NUCLEOTIDE SEQUENCE</scope>
</reference>
<name>A0A645DY11_9ZZZZ</name>
<dbReference type="EMBL" id="VSSQ01040061">
    <property type="protein sequence ID" value="MPM93222.1"/>
    <property type="molecule type" value="Genomic_DNA"/>
</dbReference>
<organism evidence="1">
    <name type="scientific">bioreactor metagenome</name>
    <dbReference type="NCBI Taxonomy" id="1076179"/>
    <lineage>
        <taxon>unclassified sequences</taxon>
        <taxon>metagenomes</taxon>
        <taxon>ecological metagenomes</taxon>
    </lineage>
</organism>
<proteinExistence type="predicted"/>
<sequence>MITRSNRPSTGAIAISRAAARAASCISNRSPATPLTIFLSRLRMTSKAKVTPVPAAIARMSLCTGLSSISPQVARWSPIRAALCSVKTVSRPARPGATSLGPPLKPAKKCGSTKPVVTLMSASAHKVFSQTGTPLPNSPVQVSEALSRASWLTMCSLAASSSPSICRISSSVLPRWVPVATSTTMSSGSMMPATSSRMAGIIRSRGCGRVRSYIEIAMVCPGFTRSRSRRPAIGLLSTSRR</sequence>
<protein>
    <submittedName>
        <fullName evidence="1">Uncharacterized protein</fullName>
    </submittedName>
</protein>
<dbReference type="AlphaFoldDB" id="A0A645DY11"/>
<accession>A0A645DY11</accession>
<gene>
    <name evidence="1" type="ORF">SDC9_140358</name>
</gene>